<dbReference type="SUPFAM" id="SSF117143">
    <property type="entry name" value="Flagellar hook protein flgE"/>
    <property type="match status" value="1"/>
</dbReference>
<keyword evidence="10" id="KW-0282">Flagellum</keyword>
<keyword evidence="10" id="KW-0966">Cell projection</keyword>
<name>A0A418WVH9_9BURK</name>
<evidence type="ECO:0000256" key="2">
    <source>
        <dbReference type="ARBA" id="ARBA00009677"/>
    </source>
</evidence>
<dbReference type="GO" id="GO:0071978">
    <property type="term" value="P:bacterial-type flagellum-dependent swarming motility"/>
    <property type="evidence" value="ECO:0007669"/>
    <property type="project" value="TreeGrafter"/>
</dbReference>
<sequence>MDALIYTAMSGAERALHAQQVHANNLANLETSGFRATLELTASQSVPGYGYDARHKGQLQANAVTTREGTIKATGRELDVAIAGQGFFAVQWQDGEAYTRAGALTLDAEGMLTVNGRPVLGDGGPIVLPPFTNVTIGQDGTISIQPAGEQEMQAVDKLKLVKPQAAELTKNEAGLIVTRTGEPLPADETVTVRGGHLEGSNVSAVEEMVATMSINRAFEIQMKLYKAADSMADAGNRLIGG</sequence>
<dbReference type="Pfam" id="PF22692">
    <property type="entry name" value="LlgE_F_G_D1"/>
    <property type="match status" value="1"/>
</dbReference>
<feature type="domain" description="Flagellar basal-body/hook protein C-terminal" evidence="8">
    <location>
        <begin position="194"/>
        <end position="238"/>
    </location>
</feature>
<evidence type="ECO:0000256" key="6">
    <source>
        <dbReference type="RuleBase" id="RU362116"/>
    </source>
</evidence>
<dbReference type="NCBIfam" id="TIGR03506">
    <property type="entry name" value="FlgEFG_subfam"/>
    <property type="match status" value="1"/>
</dbReference>
<dbReference type="Pfam" id="PF06429">
    <property type="entry name" value="Flg_bbr_C"/>
    <property type="match status" value="1"/>
</dbReference>
<dbReference type="InterPro" id="IPR012836">
    <property type="entry name" value="FlgF"/>
</dbReference>
<feature type="domain" description="Flagellar basal body rod protein N-terminal" evidence="7">
    <location>
        <begin position="5"/>
        <end position="35"/>
    </location>
</feature>
<dbReference type="EMBL" id="QYUN01000003">
    <property type="protein sequence ID" value="RJF96690.1"/>
    <property type="molecule type" value="Genomic_DNA"/>
</dbReference>
<dbReference type="InterPro" id="IPR010930">
    <property type="entry name" value="Flg_bb/hook_C_dom"/>
</dbReference>
<dbReference type="AlphaFoldDB" id="A0A418WVH9"/>
<dbReference type="InterPro" id="IPR001444">
    <property type="entry name" value="Flag_bb_rod_N"/>
</dbReference>
<comment type="similarity">
    <text evidence="2 6">Belongs to the flagella basal body rod proteins family.</text>
</comment>
<dbReference type="RefSeq" id="WP_119742816.1">
    <property type="nucleotide sequence ID" value="NZ_QYUN01000003.1"/>
</dbReference>
<evidence type="ECO:0000259" key="8">
    <source>
        <dbReference type="Pfam" id="PF06429"/>
    </source>
</evidence>
<keyword evidence="3 6" id="KW-0975">Bacterial flagellum</keyword>
<evidence type="ECO:0000256" key="1">
    <source>
        <dbReference type="ARBA" id="ARBA00004117"/>
    </source>
</evidence>
<protein>
    <recommendedName>
        <fullName evidence="5 6">Flagellar basal-body rod protein FlgF</fullName>
    </recommendedName>
</protein>
<accession>A0A418WVH9</accession>
<evidence type="ECO:0000313" key="11">
    <source>
        <dbReference type="Proteomes" id="UP000285190"/>
    </source>
</evidence>
<comment type="subunit">
    <text evidence="4 6">The basal body constitutes a major portion of the flagellar organelle and consists of five rings (E,L,P,S, and M) mounted on a central rod. The rod consists of about 26 subunits of FlgG in the distal portion, and FlgB, FlgC and FlgF are thought to build up the proximal portion of the rod with about 6 subunits each.</text>
</comment>
<dbReference type="InterPro" id="IPR020013">
    <property type="entry name" value="Flagellar_FlgE/F/G"/>
</dbReference>
<evidence type="ECO:0000259" key="7">
    <source>
        <dbReference type="Pfam" id="PF00460"/>
    </source>
</evidence>
<dbReference type="NCBIfam" id="TIGR02490">
    <property type="entry name" value="flgF"/>
    <property type="match status" value="1"/>
</dbReference>
<comment type="subcellular location">
    <subcellularLocation>
        <location evidence="1 6">Bacterial flagellum basal body</location>
    </subcellularLocation>
</comment>
<gene>
    <name evidence="10" type="primary">flgF</name>
    <name evidence="10" type="ORF">D3870_19965</name>
</gene>
<keyword evidence="11" id="KW-1185">Reference proteome</keyword>
<dbReference type="Pfam" id="PF00460">
    <property type="entry name" value="Flg_bb_rod"/>
    <property type="match status" value="1"/>
</dbReference>
<evidence type="ECO:0000313" key="10">
    <source>
        <dbReference type="EMBL" id="RJF96690.1"/>
    </source>
</evidence>
<dbReference type="NCBIfam" id="NF009280">
    <property type="entry name" value="PRK12640.1"/>
    <property type="match status" value="1"/>
</dbReference>
<dbReference type="PANTHER" id="PTHR30435:SF18">
    <property type="entry name" value="FLAGELLAR BASAL-BODY ROD PROTEIN FLGF"/>
    <property type="match status" value="1"/>
</dbReference>
<dbReference type="OrthoDB" id="9804559at2"/>
<dbReference type="PANTHER" id="PTHR30435">
    <property type="entry name" value="FLAGELLAR PROTEIN"/>
    <property type="match status" value="1"/>
</dbReference>
<dbReference type="GO" id="GO:0030694">
    <property type="term" value="C:bacterial-type flagellum basal body, rod"/>
    <property type="evidence" value="ECO:0007669"/>
    <property type="project" value="UniProtKB-UniRule"/>
</dbReference>
<reference evidence="10 11" key="1">
    <citation type="submission" date="2018-09" db="EMBL/GenBank/DDBJ databases">
        <authorList>
            <person name="Zhu H."/>
        </authorList>
    </citation>
    <scope>NUCLEOTIDE SEQUENCE [LARGE SCALE GENOMIC DNA]</scope>
    <source>
        <strain evidence="10 11">K2R10-39</strain>
    </source>
</reference>
<proteinExistence type="inferred from homology"/>
<evidence type="ECO:0000256" key="5">
    <source>
        <dbReference type="ARBA" id="ARBA00040228"/>
    </source>
</evidence>
<dbReference type="InterPro" id="IPR053967">
    <property type="entry name" value="LlgE_F_G-like_D1"/>
</dbReference>
<organism evidence="10 11">
    <name type="scientific">Noviherbaspirillum cavernae</name>
    <dbReference type="NCBI Taxonomy" id="2320862"/>
    <lineage>
        <taxon>Bacteria</taxon>
        <taxon>Pseudomonadati</taxon>
        <taxon>Pseudomonadota</taxon>
        <taxon>Betaproteobacteria</taxon>
        <taxon>Burkholderiales</taxon>
        <taxon>Oxalobacteraceae</taxon>
        <taxon>Noviherbaspirillum</taxon>
    </lineage>
</organism>
<feature type="domain" description="Flagellar hook protein FlgE/F/G-like D1" evidence="9">
    <location>
        <begin position="81"/>
        <end position="143"/>
    </location>
</feature>
<dbReference type="InterPro" id="IPR037925">
    <property type="entry name" value="FlgE/F/G-like"/>
</dbReference>
<evidence type="ECO:0000259" key="9">
    <source>
        <dbReference type="Pfam" id="PF22692"/>
    </source>
</evidence>
<keyword evidence="10" id="KW-0969">Cilium</keyword>
<dbReference type="Proteomes" id="UP000285190">
    <property type="component" value="Unassembled WGS sequence"/>
</dbReference>
<evidence type="ECO:0000256" key="3">
    <source>
        <dbReference type="ARBA" id="ARBA00023143"/>
    </source>
</evidence>
<comment type="caution">
    <text evidence="10">The sequence shown here is derived from an EMBL/GenBank/DDBJ whole genome shotgun (WGS) entry which is preliminary data.</text>
</comment>
<evidence type="ECO:0000256" key="4">
    <source>
        <dbReference type="ARBA" id="ARBA00038560"/>
    </source>
</evidence>